<organism evidence="1 2">
    <name type="scientific">Ricinus communis</name>
    <name type="common">Castor bean</name>
    <dbReference type="NCBI Taxonomy" id="3988"/>
    <lineage>
        <taxon>Eukaryota</taxon>
        <taxon>Viridiplantae</taxon>
        <taxon>Streptophyta</taxon>
        <taxon>Embryophyta</taxon>
        <taxon>Tracheophyta</taxon>
        <taxon>Spermatophyta</taxon>
        <taxon>Magnoliopsida</taxon>
        <taxon>eudicotyledons</taxon>
        <taxon>Gunneridae</taxon>
        <taxon>Pentapetalae</taxon>
        <taxon>rosids</taxon>
        <taxon>fabids</taxon>
        <taxon>Malpighiales</taxon>
        <taxon>Euphorbiaceae</taxon>
        <taxon>Acalyphoideae</taxon>
        <taxon>Acalypheae</taxon>
        <taxon>Ricinus</taxon>
    </lineage>
</organism>
<sequence length="154" mass="17941">MRLERRLQGGEDAEFRQVACGALHGRDHQQRDVLRLHDDGVGRDILVRERIRADRVADYRRAGQRHELRIEIVRAQTAAQRRAARERCELADQADDGHHAAQRVRDETAVQDNRRDLKCEVIRRSERRGDGIGERHVTYPLRWPAPRRARTSSS</sequence>
<name>B9TAQ0_RICCO</name>
<protein>
    <submittedName>
        <fullName evidence="1">Uncharacterized protein</fullName>
    </submittedName>
</protein>
<proteinExistence type="predicted"/>
<dbReference type="EMBL" id="EQ975885">
    <property type="protein sequence ID" value="EEF27065.1"/>
    <property type="molecule type" value="Genomic_DNA"/>
</dbReference>
<dbReference type="Proteomes" id="UP000008311">
    <property type="component" value="Unassembled WGS sequence"/>
</dbReference>
<evidence type="ECO:0000313" key="1">
    <source>
        <dbReference type="EMBL" id="EEF27065.1"/>
    </source>
</evidence>
<dbReference type="InParanoid" id="B9TAQ0"/>
<evidence type="ECO:0000313" key="2">
    <source>
        <dbReference type="Proteomes" id="UP000008311"/>
    </source>
</evidence>
<gene>
    <name evidence="1" type="ORF">RCOM_0102670</name>
</gene>
<dbReference type="AlphaFoldDB" id="B9TAQ0"/>
<accession>B9TAQ0</accession>
<reference evidence="2" key="1">
    <citation type="journal article" date="2010" name="Nat. Biotechnol.">
        <title>Draft genome sequence of the oilseed species Ricinus communis.</title>
        <authorList>
            <person name="Chan A.P."/>
            <person name="Crabtree J."/>
            <person name="Zhao Q."/>
            <person name="Lorenzi H."/>
            <person name="Orvis J."/>
            <person name="Puiu D."/>
            <person name="Melake-Berhan A."/>
            <person name="Jones K.M."/>
            <person name="Redman J."/>
            <person name="Chen G."/>
            <person name="Cahoon E.B."/>
            <person name="Gedil M."/>
            <person name="Stanke M."/>
            <person name="Haas B.J."/>
            <person name="Wortman J.R."/>
            <person name="Fraser-Liggett C.M."/>
            <person name="Ravel J."/>
            <person name="Rabinowicz P.D."/>
        </authorList>
    </citation>
    <scope>NUCLEOTIDE SEQUENCE [LARGE SCALE GENOMIC DNA]</scope>
    <source>
        <strain evidence="2">cv. Hale</strain>
    </source>
</reference>
<keyword evidence="2" id="KW-1185">Reference proteome</keyword>